<evidence type="ECO:0000256" key="1">
    <source>
        <dbReference type="ARBA" id="ARBA00006226"/>
    </source>
</evidence>
<accession>A0A1G6NT07</accession>
<sequence>MTGPPRYTVVLSAAAERAIERDRPEPVAVAVVDFLYGPLAADPHRVGKPLRFELEGYWSARRGQYRVVYSIHDDEVLVRVVRISHRADVHG</sequence>
<dbReference type="Gene3D" id="3.30.2310.20">
    <property type="entry name" value="RelE-like"/>
    <property type="match status" value="1"/>
</dbReference>
<organism evidence="3 4">
    <name type="scientific">Geodermatophilus telluris</name>
    <dbReference type="NCBI Taxonomy" id="1190417"/>
    <lineage>
        <taxon>Bacteria</taxon>
        <taxon>Bacillati</taxon>
        <taxon>Actinomycetota</taxon>
        <taxon>Actinomycetes</taxon>
        <taxon>Geodermatophilales</taxon>
        <taxon>Geodermatophilaceae</taxon>
        <taxon>Geodermatophilus</taxon>
    </lineage>
</organism>
<dbReference type="RefSeq" id="WP_091365930.1">
    <property type="nucleotide sequence ID" value="NZ_FMZF01000003.1"/>
</dbReference>
<dbReference type="Pfam" id="PF05016">
    <property type="entry name" value="ParE_toxin"/>
    <property type="match status" value="1"/>
</dbReference>
<dbReference type="SUPFAM" id="SSF143011">
    <property type="entry name" value="RelE-like"/>
    <property type="match status" value="1"/>
</dbReference>
<dbReference type="PANTHER" id="PTHR35601">
    <property type="entry name" value="TOXIN RELE"/>
    <property type="match status" value="1"/>
</dbReference>
<dbReference type="PANTHER" id="PTHR35601:SF1">
    <property type="entry name" value="TOXIN RELE"/>
    <property type="match status" value="1"/>
</dbReference>
<dbReference type="AlphaFoldDB" id="A0A1G6NT07"/>
<dbReference type="InterPro" id="IPR035093">
    <property type="entry name" value="RelE/ParE_toxin_dom_sf"/>
</dbReference>
<comment type="similarity">
    <text evidence="1">Belongs to the RelE toxin family.</text>
</comment>
<evidence type="ECO:0000313" key="3">
    <source>
        <dbReference type="EMBL" id="SDC70949.1"/>
    </source>
</evidence>
<gene>
    <name evidence="3" type="ORF">SAMN05660690_2220</name>
</gene>
<protein>
    <submittedName>
        <fullName evidence="3">mRNA-degrading endonuclease RelE, toxin component of the RelBE toxin-antitoxin system</fullName>
    </submittedName>
</protein>
<dbReference type="STRING" id="1190417.SAMN05660690_2220"/>
<name>A0A1G6NT07_9ACTN</name>
<dbReference type="OrthoDB" id="5326046at2"/>
<dbReference type="GO" id="GO:0004519">
    <property type="term" value="F:endonuclease activity"/>
    <property type="evidence" value="ECO:0007669"/>
    <property type="project" value="UniProtKB-KW"/>
</dbReference>
<keyword evidence="3" id="KW-0255">Endonuclease</keyword>
<dbReference type="Proteomes" id="UP000199416">
    <property type="component" value="Unassembled WGS sequence"/>
</dbReference>
<keyword evidence="4" id="KW-1185">Reference proteome</keyword>
<dbReference type="EMBL" id="FMZF01000003">
    <property type="protein sequence ID" value="SDC70949.1"/>
    <property type="molecule type" value="Genomic_DNA"/>
</dbReference>
<keyword evidence="3" id="KW-0540">Nuclease</keyword>
<evidence type="ECO:0000256" key="2">
    <source>
        <dbReference type="ARBA" id="ARBA00022649"/>
    </source>
</evidence>
<keyword evidence="3" id="KW-0378">Hydrolase</keyword>
<reference evidence="4" key="1">
    <citation type="submission" date="2016-10" db="EMBL/GenBank/DDBJ databases">
        <authorList>
            <person name="Varghese N."/>
            <person name="Submissions S."/>
        </authorList>
    </citation>
    <scope>NUCLEOTIDE SEQUENCE [LARGE SCALE GENOMIC DNA]</scope>
    <source>
        <strain evidence="4">DSM 45421</strain>
    </source>
</reference>
<evidence type="ECO:0000313" key="4">
    <source>
        <dbReference type="Proteomes" id="UP000199416"/>
    </source>
</evidence>
<proteinExistence type="inferred from homology"/>
<keyword evidence="2" id="KW-1277">Toxin-antitoxin system</keyword>
<dbReference type="InterPro" id="IPR007712">
    <property type="entry name" value="RelE/ParE_toxin"/>
</dbReference>